<comment type="caution">
    <text evidence="3">The sequence shown here is derived from an EMBL/GenBank/DDBJ whole genome shotgun (WGS) entry which is preliminary data.</text>
</comment>
<sequence>MRTMNRSIAVLIICALAAAAPGLAQAQIPPGASPLSPPPLPAPPPPKIEVPVVPQMDAAPQRPSAQVGRKSFHDRVVDCLDDGAAAGLGPNQRATYSRACANR</sequence>
<evidence type="ECO:0000313" key="3">
    <source>
        <dbReference type="EMBL" id="MBB5048692.1"/>
    </source>
</evidence>
<dbReference type="EMBL" id="JACHIH010000024">
    <property type="protein sequence ID" value="MBB5048692.1"/>
    <property type="molecule type" value="Genomic_DNA"/>
</dbReference>
<proteinExistence type="predicted"/>
<keyword evidence="4" id="KW-1185">Reference proteome</keyword>
<reference evidence="3 4" key="1">
    <citation type="submission" date="2020-08" db="EMBL/GenBank/DDBJ databases">
        <title>Genomic Encyclopedia of Type Strains, Phase IV (KMG-IV): sequencing the most valuable type-strain genomes for metagenomic binning, comparative biology and taxonomic classification.</title>
        <authorList>
            <person name="Goeker M."/>
        </authorList>
    </citation>
    <scope>NUCLEOTIDE SEQUENCE [LARGE SCALE GENOMIC DNA]</scope>
    <source>
        <strain evidence="3 4">DSM 12706</strain>
    </source>
</reference>
<evidence type="ECO:0000256" key="2">
    <source>
        <dbReference type="SAM" id="SignalP"/>
    </source>
</evidence>
<dbReference type="Proteomes" id="UP000542353">
    <property type="component" value="Unassembled WGS sequence"/>
</dbReference>
<feature type="region of interest" description="Disordered" evidence="1">
    <location>
        <begin position="26"/>
        <end position="51"/>
    </location>
</feature>
<feature type="compositionally biased region" description="Pro residues" evidence="1">
    <location>
        <begin position="31"/>
        <end position="48"/>
    </location>
</feature>
<organism evidence="3 4">
    <name type="scientific">Rhodopseudomonas rhenobacensis</name>
    <dbReference type="NCBI Taxonomy" id="87461"/>
    <lineage>
        <taxon>Bacteria</taxon>
        <taxon>Pseudomonadati</taxon>
        <taxon>Pseudomonadota</taxon>
        <taxon>Alphaproteobacteria</taxon>
        <taxon>Hyphomicrobiales</taxon>
        <taxon>Nitrobacteraceae</taxon>
        <taxon>Rhodopseudomonas</taxon>
    </lineage>
</organism>
<gene>
    <name evidence="3" type="ORF">HNR60_003460</name>
</gene>
<keyword evidence="2" id="KW-0732">Signal</keyword>
<feature type="chain" id="PRO_5031094066" evidence="2">
    <location>
        <begin position="27"/>
        <end position="103"/>
    </location>
</feature>
<accession>A0A7W8E0A4</accession>
<name>A0A7W8E0A4_9BRAD</name>
<evidence type="ECO:0000256" key="1">
    <source>
        <dbReference type="SAM" id="MobiDB-lite"/>
    </source>
</evidence>
<feature type="region of interest" description="Disordered" evidence="1">
    <location>
        <begin position="82"/>
        <end position="103"/>
    </location>
</feature>
<evidence type="ECO:0000313" key="4">
    <source>
        <dbReference type="Proteomes" id="UP000542353"/>
    </source>
</evidence>
<feature type="signal peptide" evidence="2">
    <location>
        <begin position="1"/>
        <end position="26"/>
    </location>
</feature>
<dbReference type="RefSeq" id="WP_184259625.1">
    <property type="nucleotide sequence ID" value="NZ_JACHIH010000024.1"/>
</dbReference>
<protein>
    <submittedName>
        <fullName evidence="3">Uncharacterized protein</fullName>
    </submittedName>
</protein>
<dbReference type="AlphaFoldDB" id="A0A7W8E0A4"/>